<sequence>MKDDAGHMTAARSTREQHTALLCVSWVSLTSASWSQSVCQPERSLTNFMAAPQLSF</sequence>
<evidence type="ECO:0000313" key="2">
    <source>
        <dbReference type="Proteomes" id="UP000245464"/>
    </source>
</evidence>
<dbReference type="KEGG" id="ptrr:90953949"/>
<proteinExistence type="predicted"/>
<accession>A0A834S803</accession>
<reference evidence="1" key="1">
    <citation type="journal article" date="2018" name="BMC Genomics">
        <title>Comparative genomics of the wheat fungal pathogen Pyrenophora tritici-repentis reveals chromosomal variations and genome plasticity.</title>
        <authorList>
            <person name="Moolhuijzen P."/>
            <person name="See P.T."/>
            <person name="Hane J.K."/>
            <person name="Shi G."/>
            <person name="Liu Z."/>
            <person name="Oliver R.P."/>
            <person name="Moffat C.S."/>
        </authorList>
    </citation>
    <scope>NUCLEOTIDE SEQUENCE [LARGE SCALE GENOMIC DNA]</scope>
    <source>
        <strain evidence="1">M4</strain>
    </source>
</reference>
<dbReference type="AlphaFoldDB" id="A0A834S803"/>
<evidence type="ECO:0000313" key="1">
    <source>
        <dbReference type="EMBL" id="KAF7576620.1"/>
    </source>
</evidence>
<dbReference type="Proteomes" id="UP000245464">
    <property type="component" value="Chromosome 1"/>
</dbReference>
<dbReference type="GeneID" id="90953949"/>
<comment type="caution">
    <text evidence="1">The sequence shown here is derived from an EMBL/GenBank/DDBJ whole genome shotgun (WGS) entry which is preliminary data.</text>
</comment>
<dbReference type="EMBL" id="NQIK02000001">
    <property type="protein sequence ID" value="KAF7576620.1"/>
    <property type="molecule type" value="Genomic_DNA"/>
</dbReference>
<name>A0A834S803_9PLEO</name>
<organism evidence="1 2">
    <name type="scientific">Pyrenophora tritici-repentis</name>
    <dbReference type="NCBI Taxonomy" id="45151"/>
    <lineage>
        <taxon>Eukaryota</taxon>
        <taxon>Fungi</taxon>
        <taxon>Dikarya</taxon>
        <taxon>Ascomycota</taxon>
        <taxon>Pezizomycotina</taxon>
        <taxon>Dothideomycetes</taxon>
        <taxon>Pleosporomycetidae</taxon>
        <taxon>Pleosporales</taxon>
        <taxon>Pleosporineae</taxon>
        <taxon>Pleosporaceae</taxon>
        <taxon>Pyrenophora</taxon>
    </lineage>
</organism>
<gene>
    <name evidence="1" type="ORF">PtrM4_008600</name>
</gene>
<dbReference type="RefSeq" id="XP_065965094.1">
    <property type="nucleotide sequence ID" value="XM_066102892.1"/>
</dbReference>
<protein>
    <submittedName>
        <fullName evidence="1">Uncharacterized protein</fullName>
    </submittedName>
</protein>